<dbReference type="Gene3D" id="3.50.50.60">
    <property type="entry name" value="FAD/NAD(P)-binding domain"/>
    <property type="match status" value="1"/>
</dbReference>
<dbReference type="InterPro" id="IPR002937">
    <property type="entry name" value="Amino_oxidase"/>
</dbReference>
<feature type="domain" description="Amine oxidase" evidence="1">
    <location>
        <begin position="44"/>
        <end position="489"/>
    </location>
</feature>
<dbReference type="OrthoDB" id="7856496at2"/>
<proteinExistence type="predicted"/>
<dbReference type="InParanoid" id="C8X6L2"/>
<accession>C8X6L2</accession>
<dbReference type="SUPFAM" id="SSF51905">
    <property type="entry name" value="FAD/NAD(P)-binding domain"/>
    <property type="match status" value="1"/>
</dbReference>
<evidence type="ECO:0000313" key="3">
    <source>
        <dbReference type="Proteomes" id="UP000002218"/>
    </source>
</evidence>
<protein>
    <submittedName>
        <fullName evidence="2">Amine oxidase</fullName>
    </submittedName>
</protein>
<dbReference type="RefSeq" id="WP_015747755.1">
    <property type="nucleotide sequence ID" value="NC_013235.1"/>
</dbReference>
<dbReference type="FunCoup" id="C8X6L2">
    <property type="interactions" value="6"/>
</dbReference>
<evidence type="ECO:0000313" key="2">
    <source>
        <dbReference type="EMBL" id="ACV78867.1"/>
    </source>
</evidence>
<dbReference type="AlphaFoldDB" id="C8X6L2"/>
<dbReference type="PANTHER" id="PTHR42923">
    <property type="entry name" value="PROTOPORPHYRINOGEN OXIDASE"/>
    <property type="match status" value="1"/>
</dbReference>
<keyword evidence="3" id="KW-1185">Reference proteome</keyword>
<sequence length="519" mass="57164">MTQQNERGRWRPGRDRMAVWHPVGDGSARVPAPAPRVLVVGGGIAGLAAATGLAERGARVVLAEQHPQLGGRVRSWPVTHGEDRVTMSRGFHAFFRQYYNLRTLLRRVDPTLAGLTRVADYPVAMADGAADSFARVPRTPPVNLLWYALRSPNFGPRALLKADIAASSRMLDLDFPQAFDDFDQLSAAAFLDELNFPPAVRHLALEVFTRSFFADPTEYAAGELLAMFHLYFVGSSEGLLFDVATDDFGTVFWDPLQRHLVGRGVDVRTGVRVEDLRFRAEGGVRAAFDDANGRDLEVDAVVLAADPRSTRRLVAEATGLADDRWRASLATTGNAPRFVVWRLWLDRPVRADRPAFLGTGGFELLDNVSVLERYEAGARRWSTDHGGSVVEVHAYAIDQARSEQSLREALRDELAAVFPETGAATVLADEWLVSDDCPSFRPGERRHRPGVRTPDHRLVLAGDGVRCDLPVALMERAATTGWLAANALLAGWGTRGHDLWSVPMSSRVPALRRLRRLVA</sequence>
<dbReference type="STRING" id="479431.Namu_2500"/>
<dbReference type="GO" id="GO:0016491">
    <property type="term" value="F:oxidoreductase activity"/>
    <property type="evidence" value="ECO:0007669"/>
    <property type="project" value="InterPro"/>
</dbReference>
<organism evidence="2 3">
    <name type="scientific">Nakamurella multipartita (strain ATCC 700099 / DSM 44233 / CIP 104796 / JCM 9543 / NBRC 105858 / Y-104)</name>
    <name type="common">Microsphaera multipartita</name>
    <dbReference type="NCBI Taxonomy" id="479431"/>
    <lineage>
        <taxon>Bacteria</taxon>
        <taxon>Bacillati</taxon>
        <taxon>Actinomycetota</taxon>
        <taxon>Actinomycetes</taxon>
        <taxon>Nakamurellales</taxon>
        <taxon>Nakamurellaceae</taxon>
        <taxon>Nakamurella</taxon>
    </lineage>
</organism>
<dbReference type="InterPro" id="IPR036188">
    <property type="entry name" value="FAD/NAD-bd_sf"/>
</dbReference>
<reference evidence="2 3" key="2">
    <citation type="journal article" date="2010" name="Stand. Genomic Sci.">
        <title>Complete genome sequence of Nakamurella multipartita type strain (Y-104).</title>
        <authorList>
            <person name="Tice H."/>
            <person name="Mayilraj S."/>
            <person name="Sims D."/>
            <person name="Lapidus A."/>
            <person name="Nolan M."/>
            <person name="Lucas S."/>
            <person name="Glavina Del Rio T."/>
            <person name="Copeland A."/>
            <person name="Cheng J.F."/>
            <person name="Meincke L."/>
            <person name="Bruce D."/>
            <person name="Goodwin L."/>
            <person name="Pitluck S."/>
            <person name="Ivanova N."/>
            <person name="Mavromatis K."/>
            <person name="Ovchinnikova G."/>
            <person name="Pati A."/>
            <person name="Chen A."/>
            <person name="Palaniappan K."/>
            <person name="Land M."/>
            <person name="Hauser L."/>
            <person name="Chang Y.J."/>
            <person name="Jeffries C.D."/>
            <person name="Detter J.C."/>
            <person name="Brettin T."/>
            <person name="Rohde M."/>
            <person name="Goker M."/>
            <person name="Bristow J."/>
            <person name="Eisen J.A."/>
            <person name="Markowitz V."/>
            <person name="Hugenholtz P."/>
            <person name="Kyrpides N.C."/>
            <person name="Klenk H.P."/>
            <person name="Chen F."/>
        </authorList>
    </citation>
    <scope>NUCLEOTIDE SEQUENCE [LARGE SCALE GENOMIC DNA]</scope>
    <source>
        <strain evidence="3">ATCC 700099 / DSM 44233 / CIP 104796 / JCM 9543 / NBRC 105858 / Y-104</strain>
    </source>
</reference>
<dbReference type="Proteomes" id="UP000002218">
    <property type="component" value="Chromosome"/>
</dbReference>
<dbReference type="Pfam" id="PF01593">
    <property type="entry name" value="Amino_oxidase"/>
    <property type="match status" value="1"/>
</dbReference>
<dbReference type="EMBL" id="CP001737">
    <property type="protein sequence ID" value="ACV78867.1"/>
    <property type="molecule type" value="Genomic_DNA"/>
</dbReference>
<dbReference type="eggNOG" id="COG3349">
    <property type="taxonomic scope" value="Bacteria"/>
</dbReference>
<dbReference type="PANTHER" id="PTHR42923:SF43">
    <property type="entry name" value="AMINE OXIDASE"/>
    <property type="match status" value="1"/>
</dbReference>
<gene>
    <name evidence="2" type="ordered locus">Namu_2500</name>
</gene>
<dbReference type="HOGENOM" id="CLU_026366_0_0_11"/>
<reference evidence="3" key="1">
    <citation type="submission" date="2009-09" db="EMBL/GenBank/DDBJ databases">
        <title>The complete genome of Nakamurella multipartita DSM 44233.</title>
        <authorList>
            <consortium name="US DOE Joint Genome Institute (JGI-PGF)"/>
            <person name="Lucas S."/>
            <person name="Copeland A."/>
            <person name="Lapidus A."/>
            <person name="Glavina del Rio T."/>
            <person name="Dalin E."/>
            <person name="Tice H."/>
            <person name="Bruce D."/>
            <person name="Goodwin L."/>
            <person name="Pitluck S."/>
            <person name="Kyrpides N."/>
            <person name="Mavromatis K."/>
            <person name="Ivanova N."/>
            <person name="Ovchinnikova G."/>
            <person name="Sims D."/>
            <person name="Meincke L."/>
            <person name="Brettin T."/>
            <person name="Detter J.C."/>
            <person name="Han C."/>
            <person name="Larimer F."/>
            <person name="Land M."/>
            <person name="Hauser L."/>
            <person name="Markowitz V."/>
            <person name="Cheng J.-F."/>
            <person name="Hugenholtz P."/>
            <person name="Woyke T."/>
            <person name="Wu D."/>
            <person name="Klenk H.-P."/>
            <person name="Eisen J.A."/>
        </authorList>
    </citation>
    <scope>NUCLEOTIDE SEQUENCE [LARGE SCALE GENOMIC DNA]</scope>
    <source>
        <strain evidence="3">ATCC 700099 / DSM 44233 / CIP 104796 / JCM 9543 / NBRC 105858 / Y-104</strain>
    </source>
</reference>
<dbReference type="KEGG" id="nml:Namu_2500"/>
<dbReference type="eggNOG" id="COG1233">
    <property type="taxonomic scope" value="Bacteria"/>
</dbReference>
<dbReference type="InterPro" id="IPR050464">
    <property type="entry name" value="Zeta_carotene_desat/Oxidored"/>
</dbReference>
<name>C8X6L2_NAKMY</name>
<evidence type="ECO:0000259" key="1">
    <source>
        <dbReference type="Pfam" id="PF01593"/>
    </source>
</evidence>